<dbReference type="InterPro" id="IPR036951">
    <property type="entry name" value="ArAA_hydroxylase_sf"/>
</dbReference>
<dbReference type="InterPro" id="IPR018301">
    <property type="entry name" value="ArAA_hydroxylase_Fe/CU_BS"/>
</dbReference>
<feature type="domain" description="Biopterin-dependent aromatic amino acid hydroxylase family profile" evidence="14">
    <location>
        <begin position="1"/>
        <end position="261"/>
    </location>
</feature>
<keyword evidence="8" id="KW-0560">Oxidoreductase</keyword>
<dbReference type="Gene3D" id="1.10.800.10">
    <property type="entry name" value="Aromatic amino acid hydroxylase"/>
    <property type="match status" value="1"/>
</dbReference>
<reference evidence="15" key="2">
    <citation type="submission" date="2023-01" db="EMBL/GenBank/DDBJ databases">
        <title>Draft genome sequence of Agaribacter marinus strain NBRC 110023.</title>
        <authorList>
            <person name="Sun Q."/>
            <person name="Mori K."/>
        </authorList>
    </citation>
    <scope>NUCLEOTIDE SEQUENCE</scope>
    <source>
        <strain evidence="15">NBRC 110023</strain>
    </source>
</reference>
<keyword evidence="11" id="KW-0585">Phenylalanine catabolism</keyword>
<name>A0AA37SYM8_9ALTE</name>
<evidence type="ECO:0000256" key="4">
    <source>
        <dbReference type="ARBA" id="ARBA00009712"/>
    </source>
</evidence>
<comment type="similarity">
    <text evidence="4">Belongs to the biopterin-dependent aromatic amino acid hydroxylase family.</text>
</comment>
<keyword evidence="16" id="KW-1185">Reference proteome</keyword>
<comment type="catalytic activity">
    <reaction evidence="1">
        <text>(6R)-L-erythro-5,6,7,8-tetrahydrobiopterin + L-phenylalanine + O2 = (4aS,6R)-4a-hydroxy-L-erythro-5,6,7,8-tetrahydrobiopterin + L-tyrosine</text>
        <dbReference type="Rhea" id="RHEA:20273"/>
        <dbReference type="ChEBI" id="CHEBI:15379"/>
        <dbReference type="ChEBI" id="CHEBI:15642"/>
        <dbReference type="ChEBI" id="CHEBI:58095"/>
        <dbReference type="ChEBI" id="CHEBI:58315"/>
        <dbReference type="ChEBI" id="CHEBI:59560"/>
        <dbReference type="EC" id="1.14.16.1"/>
    </reaction>
</comment>
<evidence type="ECO:0000313" key="15">
    <source>
        <dbReference type="EMBL" id="GLR70659.1"/>
    </source>
</evidence>
<evidence type="ECO:0000256" key="9">
    <source>
        <dbReference type="ARBA" id="ARBA00023004"/>
    </source>
</evidence>
<dbReference type="AlphaFoldDB" id="A0AA37SYM8"/>
<dbReference type="InterPro" id="IPR036329">
    <property type="entry name" value="Aro-AA_hydroxylase_C_sf"/>
</dbReference>
<evidence type="ECO:0000256" key="7">
    <source>
        <dbReference type="ARBA" id="ARBA00022723"/>
    </source>
</evidence>
<evidence type="ECO:0000256" key="5">
    <source>
        <dbReference type="ARBA" id="ARBA00011995"/>
    </source>
</evidence>
<dbReference type="RefSeq" id="WP_284217582.1">
    <property type="nucleotide sequence ID" value="NZ_BSOT01000005.1"/>
</dbReference>
<dbReference type="InterPro" id="IPR001273">
    <property type="entry name" value="ArAA_hydroxylase"/>
</dbReference>
<dbReference type="InterPro" id="IPR019774">
    <property type="entry name" value="Aromatic-AA_hydroxylase_C"/>
</dbReference>
<feature type="binding site" evidence="13">
    <location>
        <position position="171"/>
    </location>
    <ligand>
        <name>Fe cation</name>
        <dbReference type="ChEBI" id="CHEBI:24875"/>
    </ligand>
</feature>
<evidence type="ECO:0000256" key="12">
    <source>
        <dbReference type="ARBA" id="ARBA00029922"/>
    </source>
</evidence>
<dbReference type="EC" id="1.14.16.1" evidence="5"/>
<evidence type="ECO:0000259" key="14">
    <source>
        <dbReference type="PROSITE" id="PS51410"/>
    </source>
</evidence>
<evidence type="ECO:0000256" key="13">
    <source>
        <dbReference type="PIRSR" id="PIRSR601273-2"/>
    </source>
</evidence>
<dbReference type="PROSITE" id="PS00367">
    <property type="entry name" value="BH4_AAA_HYDROXYL_1"/>
    <property type="match status" value="1"/>
</dbReference>
<evidence type="ECO:0000256" key="2">
    <source>
        <dbReference type="ARBA" id="ARBA00001954"/>
    </source>
</evidence>
<proteinExistence type="inferred from homology"/>
<accession>A0AA37SYM8</accession>
<dbReference type="Pfam" id="PF00351">
    <property type="entry name" value="Biopterin_H"/>
    <property type="match status" value="1"/>
</dbReference>
<keyword evidence="9 13" id="KW-0408">Iron</keyword>
<gene>
    <name evidence="15" type="primary">phhA</name>
    <name evidence="15" type="ORF">GCM10007852_15670</name>
</gene>
<reference evidence="15" key="1">
    <citation type="journal article" date="2014" name="Int. J. Syst. Evol. Microbiol.">
        <title>Complete genome sequence of Corynebacterium casei LMG S-19264T (=DSM 44701T), isolated from a smear-ripened cheese.</title>
        <authorList>
            <consortium name="US DOE Joint Genome Institute (JGI-PGF)"/>
            <person name="Walter F."/>
            <person name="Albersmeier A."/>
            <person name="Kalinowski J."/>
            <person name="Ruckert C."/>
        </authorList>
    </citation>
    <scope>NUCLEOTIDE SEQUENCE</scope>
    <source>
        <strain evidence="15">NBRC 110023</strain>
    </source>
</reference>
<dbReference type="GO" id="GO:0004505">
    <property type="term" value="F:phenylalanine 4-monooxygenase activity"/>
    <property type="evidence" value="ECO:0007669"/>
    <property type="project" value="UniProtKB-EC"/>
</dbReference>
<dbReference type="PANTHER" id="PTHR11473:SF24">
    <property type="entry name" value="PHENYLALANINE-4-HYDROXYLASE"/>
    <property type="match status" value="1"/>
</dbReference>
<evidence type="ECO:0000256" key="8">
    <source>
        <dbReference type="ARBA" id="ARBA00023002"/>
    </source>
</evidence>
<evidence type="ECO:0000256" key="10">
    <source>
        <dbReference type="ARBA" id="ARBA00023033"/>
    </source>
</evidence>
<protein>
    <recommendedName>
        <fullName evidence="6">Phenylalanine-4-hydroxylase</fullName>
        <ecNumber evidence="5">1.14.16.1</ecNumber>
    </recommendedName>
    <alternativeName>
        <fullName evidence="12">Phe-4-monooxygenase</fullName>
    </alternativeName>
</protein>
<dbReference type="Proteomes" id="UP001156601">
    <property type="component" value="Unassembled WGS sequence"/>
</dbReference>
<dbReference type="NCBIfam" id="TIGR01267">
    <property type="entry name" value="Phe4hydrox_mono"/>
    <property type="match status" value="1"/>
</dbReference>
<dbReference type="NCBIfam" id="NF008877">
    <property type="entry name" value="PRK11913.1-2"/>
    <property type="match status" value="1"/>
</dbReference>
<comment type="cofactor">
    <cofactor evidence="2 13">
        <name>Fe(2+)</name>
        <dbReference type="ChEBI" id="CHEBI:29033"/>
    </cofactor>
</comment>
<keyword evidence="10" id="KW-0503">Monooxygenase</keyword>
<dbReference type="CDD" id="cd03348">
    <property type="entry name" value="pro_PheOH"/>
    <property type="match status" value="1"/>
</dbReference>
<feature type="binding site" evidence="13">
    <location>
        <position position="126"/>
    </location>
    <ligand>
        <name>Fe cation</name>
        <dbReference type="ChEBI" id="CHEBI:24875"/>
    </ligand>
</feature>
<dbReference type="PRINTS" id="PR00372">
    <property type="entry name" value="FYWHYDRXLASE"/>
</dbReference>
<evidence type="ECO:0000256" key="3">
    <source>
        <dbReference type="ARBA" id="ARBA00005088"/>
    </source>
</evidence>
<keyword evidence="7 13" id="KW-0479">Metal-binding</keyword>
<comment type="pathway">
    <text evidence="3">Amino-acid degradation; L-phenylalanine degradation; acetoacetate and fumarate from L-phenylalanine: step 1/6.</text>
</comment>
<comment type="caution">
    <text evidence="15">The sequence shown here is derived from an EMBL/GenBank/DDBJ whole genome shotgun (WGS) entry which is preliminary data.</text>
</comment>
<dbReference type="InterPro" id="IPR005960">
    <property type="entry name" value="Phe-4-hydroxylase_mono"/>
</dbReference>
<sequence length="261" mass="30183">MQKSNVKKTPYTARTPDNSGFIHWNDDEHLRWSRLCARQLSLLSNRACKEYMRGLDLLSMSMNHIPQLQDVDRVLQQTTGWQTAAVASLINFTEFFTLLSNKQFPVATFIRRESDFDYLQEPDIFHELFGHCPLLTNPSFAHFTHMYGKLGLAANKEEREFLARLYWFTVEFGLIQTDDGLRIYGGGILSSPNETIYAVESTIPKRKAAELIEMLRTPYKIDQIQTTYFVISSFEQLYKMANSDLMSLVDEARDKGVRVLD</sequence>
<dbReference type="EMBL" id="BSOT01000005">
    <property type="protein sequence ID" value="GLR70659.1"/>
    <property type="molecule type" value="Genomic_DNA"/>
</dbReference>
<dbReference type="PANTHER" id="PTHR11473">
    <property type="entry name" value="AROMATIC AMINO ACID HYDROXYLASE"/>
    <property type="match status" value="1"/>
</dbReference>
<dbReference type="PROSITE" id="PS51410">
    <property type="entry name" value="BH4_AAA_HYDROXYL_2"/>
    <property type="match status" value="1"/>
</dbReference>
<evidence type="ECO:0000256" key="6">
    <source>
        <dbReference type="ARBA" id="ARBA00020276"/>
    </source>
</evidence>
<evidence type="ECO:0000256" key="1">
    <source>
        <dbReference type="ARBA" id="ARBA00001060"/>
    </source>
</evidence>
<evidence type="ECO:0000256" key="11">
    <source>
        <dbReference type="ARBA" id="ARBA00023232"/>
    </source>
</evidence>
<dbReference type="GO" id="GO:0006559">
    <property type="term" value="P:L-phenylalanine catabolic process"/>
    <property type="evidence" value="ECO:0007669"/>
    <property type="project" value="UniProtKB-KW"/>
</dbReference>
<dbReference type="SUPFAM" id="SSF56534">
    <property type="entry name" value="Aromatic aminoacid monoxygenases, catalytic and oligomerization domains"/>
    <property type="match status" value="1"/>
</dbReference>
<organism evidence="15 16">
    <name type="scientific">Agaribacter marinus</name>
    <dbReference type="NCBI Taxonomy" id="1431249"/>
    <lineage>
        <taxon>Bacteria</taxon>
        <taxon>Pseudomonadati</taxon>
        <taxon>Pseudomonadota</taxon>
        <taxon>Gammaproteobacteria</taxon>
        <taxon>Alteromonadales</taxon>
        <taxon>Alteromonadaceae</taxon>
        <taxon>Agaribacter</taxon>
    </lineage>
</organism>
<dbReference type="GO" id="GO:0005506">
    <property type="term" value="F:iron ion binding"/>
    <property type="evidence" value="ECO:0007669"/>
    <property type="project" value="InterPro"/>
</dbReference>
<feature type="binding site" evidence="13">
    <location>
        <position position="131"/>
    </location>
    <ligand>
        <name>Fe cation</name>
        <dbReference type="ChEBI" id="CHEBI:24875"/>
    </ligand>
</feature>
<evidence type="ECO:0000313" key="16">
    <source>
        <dbReference type="Proteomes" id="UP001156601"/>
    </source>
</evidence>